<comment type="caution">
    <text evidence="3">The sequence shown here is derived from an EMBL/GenBank/DDBJ whole genome shotgun (WGS) entry which is preliminary data.</text>
</comment>
<dbReference type="Proteomes" id="UP000199681">
    <property type="component" value="Unassembled WGS sequence"/>
</dbReference>
<feature type="signal peptide" evidence="2">
    <location>
        <begin position="1"/>
        <end position="33"/>
    </location>
</feature>
<evidence type="ECO:0000256" key="1">
    <source>
        <dbReference type="SAM" id="Phobius"/>
    </source>
</evidence>
<keyword evidence="2" id="KW-0732">Signal</keyword>
<proteinExistence type="predicted"/>
<accession>A0ABY1EGQ8</accession>
<reference evidence="3 4" key="1">
    <citation type="submission" date="2016-10" db="EMBL/GenBank/DDBJ databases">
        <authorList>
            <person name="Varghese N."/>
            <person name="Submissions S."/>
        </authorList>
    </citation>
    <scope>NUCLEOTIDE SEQUENCE [LARGE SCALE GENOMIC DNA]</scope>
    <source>
        <strain evidence="3 4">GMCC 1.11211</strain>
    </source>
</reference>
<dbReference type="EMBL" id="FOPW01000015">
    <property type="protein sequence ID" value="SFH79225.1"/>
    <property type="molecule type" value="Genomic_DNA"/>
</dbReference>
<evidence type="ECO:0000313" key="4">
    <source>
        <dbReference type="Proteomes" id="UP000199681"/>
    </source>
</evidence>
<keyword evidence="1" id="KW-0812">Transmembrane</keyword>
<feature type="transmembrane region" description="Helical" evidence="1">
    <location>
        <begin position="318"/>
        <end position="338"/>
    </location>
</feature>
<keyword evidence="1" id="KW-0472">Membrane</keyword>
<keyword evidence="1" id="KW-1133">Transmembrane helix</keyword>
<feature type="chain" id="PRO_5047546876" description="DUF916 domain-containing protein" evidence="2">
    <location>
        <begin position="34"/>
        <end position="362"/>
    </location>
</feature>
<evidence type="ECO:0000256" key="2">
    <source>
        <dbReference type="SAM" id="SignalP"/>
    </source>
</evidence>
<gene>
    <name evidence="3" type="ORF">SAMN05216274_11543</name>
</gene>
<keyword evidence="4" id="KW-1185">Reference proteome</keyword>
<name>A0ABY1EGQ8_9MICO</name>
<protein>
    <recommendedName>
        <fullName evidence="5">DUF916 domain-containing protein</fullName>
    </recommendedName>
</protein>
<sequence>MSNQRRSPRIRLVGVLALLVFLGSSTGISGAQAANDDSGIGISVPVVDSATATEPQSTIALPFGSSATNAPVVITLTGLKPFSFIEIFVNSTPVLLASGHADAAGSFTVSVALPAGLETGNHTVSVTGTRADGTAADWIISQFLITAGGLLAQPETRAAPSAASIIPSVRSITSPLVGVTEVVANTPAAAADALGEVPFDLGGVFYLSGLVGSAASVVGPEGGDITLAFTAKNVTSWPLSADLRFWLENSVGMDVAHPTDSRVIDLEPGQTKTVSITLSDVGQWGVLNAHMTFTPPDTVNGAVLTPVTRDTLVILPPYFVMLVVGILGVLVFAARFLLAWQRSRRQNAPAIGASEVSVEATT</sequence>
<evidence type="ECO:0000313" key="3">
    <source>
        <dbReference type="EMBL" id="SFH79225.1"/>
    </source>
</evidence>
<organism evidence="3 4">
    <name type="scientific">Cryobacterium levicorallinum</name>
    <dbReference type="NCBI Taxonomy" id="995038"/>
    <lineage>
        <taxon>Bacteria</taxon>
        <taxon>Bacillati</taxon>
        <taxon>Actinomycetota</taxon>
        <taxon>Actinomycetes</taxon>
        <taxon>Micrococcales</taxon>
        <taxon>Microbacteriaceae</taxon>
        <taxon>Cryobacterium</taxon>
    </lineage>
</organism>
<evidence type="ECO:0008006" key="5">
    <source>
        <dbReference type="Google" id="ProtNLM"/>
    </source>
</evidence>